<protein>
    <submittedName>
        <fullName evidence="2">Uncharacterized protein</fullName>
    </submittedName>
</protein>
<accession>A0A9N7N5U6</accession>
<evidence type="ECO:0000313" key="3">
    <source>
        <dbReference type="Proteomes" id="UP001153555"/>
    </source>
</evidence>
<feature type="compositionally biased region" description="Pro residues" evidence="1">
    <location>
        <begin position="37"/>
        <end position="46"/>
    </location>
</feature>
<keyword evidence="3" id="KW-1185">Reference proteome</keyword>
<evidence type="ECO:0000313" key="2">
    <source>
        <dbReference type="EMBL" id="CAA0821050.1"/>
    </source>
</evidence>
<gene>
    <name evidence="2" type="ORF">SHERM_19052</name>
</gene>
<proteinExistence type="predicted"/>
<sequence>MSKEVHSQGKVPFSWEKKPGVSKATARPPEHNRVPPRKLPPPPCPPGMLDARLSSVRDSQIPRVRLSRSASRKDTKKVTDDPFLIAYKEVTKSDYKKDKGLIRRSEKGDRGLGALRNIFMFSCKVQSSCIVQENSVVRFSELPISRSYRDGGHN</sequence>
<feature type="region of interest" description="Disordered" evidence="1">
    <location>
        <begin position="1"/>
        <end position="77"/>
    </location>
</feature>
<organism evidence="2 3">
    <name type="scientific">Striga hermonthica</name>
    <name type="common">Purple witchweed</name>
    <name type="synonym">Buchnera hermonthica</name>
    <dbReference type="NCBI Taxonomy" id="68872"/>
    <lineage>
        <taxon>Eukaryota</taxon>
        <taxon>Viridiplantae</taxon>
        <taxon>Streptophyta</taxon>
        <taxon>Embryophyta</taxon>
        <taxon>Tracheophyta</taxon>
        <taxon>Spermatophyta</taxon>
        <taxon>Magnoliopsida</taxon>
        <taxon>eudicotyledons</taxon>
        <taxon>Gunneridae</taxon>
        <taxon>Pentapetalae</taxon>
        <taxon>asterids</taxon>
        <taxon>lamiids</taxon>
        <taxon>Lamiales</taxon>
        <taxon>Orobanchaceae</taxon>
        <taxon>Buchnereae</taxon>
        <taxon>Striga</taxon>
    </lineage>
</organism>
<reference evidence="2" key="1">
    <citation type="submission" date="2019-12" db="EMBL/GenBank/DDBJ databases">
        <authorList>
            <person name="Scholes J."/>
        </authorList>
    </citation>
    <scope>NUCLEOTIDE SEQUENCE</scope>
</reference>
<dbReference type="Proteomes" id="UP001153555">
    <property type="component" value="Unassembled WGS sequence"/>
</dbReference>
<comment type="caution">
    <text evidence="2">The sequence shown here is derived from an EMBL/GenBank/DDBJ whole genome shotgun (WGS) entry which is preliminary data.</text>
</comment>
<dbReference type="PANTHER" id="PTHR33696:SF3">
    <property type="entry name" value="FLZ-TYPE DOMAIN-CONTAINING PROTEIN"/>
    <property type="match status" value="1"/>
</dbReference>
<dbReference type="AlphaFoldDB" id="A0A9N7N5U6"/>
<evidence type="ECO:0000256" key="1">
    <source>
        <dbReference type="SAM" id="MobiDB-lite"/>
    </source>
</evidence>
<dbReference type="EMBL" id="CACSLK010020742">
    <property type="protein sequence ID" value="CAA0821050.1"/>
    <property type="molecule type" value="Genomic_DNA"/>
</dbReference>
<dbReference type="OrthoDB" id="745459at2759"/>
<name>A0A9N7N5U6_STRHE</name>
<dbReference type="PANTHER" id="PTHR33696">
    <property type="entry name" value="T22J18.15-RELATED"/>
    <property type="match status" value="1"/>
</dbReference>